<proteinExistence type="predicted"/>
<sequence length="142" mass="14577">MPLGAVAGFAAGADDFRDAIYNGVSALRQFCGPIGDDPRLTAAAQRHADDLAVNGIERGHIGSDGSSPRARVLDAGYAKPGGTSEILFWGSGTRATPSTALDLWMQSPPHRAVIEDCAFTAVGFATAWTGNTLIAVGDFAGG</sequence>
<dbReference type="Gene3D" id="3.40.33.10">
    <property type="entry name" value="CAP"/>
    <property type="match status" value="1"/>
</dbReference>
<dbReference type="PANTHER" id="PTHR31157">
    <property type="entry name" value="SCP DOMAIN-CONTAINING PROTEIN"/>
    <property type="match status" value="1"/>
</dbReference>
<dbReference type="PANTHER" id="PTHR31157:SF1">
    <property type="entry name" value="SCP DOMAIN-CONTAINING PROTEIN"/>
    <property type="match status" value="1"/>
</dbReference>
<accession>A0ABY3VJI6</accession>
<name>A0ABY3VJI6_9MYCO</name>
<dbReference type="CDD" id="cd05379">
    <property type="entry name" value="CAP_bacterial"/>
    <property type="match status" value="1"/>
</dbReference>
<gene>
    <name evidence="2" type="ORF">MKK62_20730</name>
</gene>
<keyword evidence="3" id="KW-1185">Reference proteome</keyword>
<dbReference type="RefSeq" id="WP_240260390.1">
    <property type="nucleotide sequence ID" value="NZ_CP092488.2"/>
</dbReference>
<dbReference type="SUPFAM" id="SSF55797">
    <property type="entry name" value="PR-1-like"/>
    <property type="match status" value="1"/>
</dbReference>
<dbReference type="Proteomes" id="UP001055336">
    <property type="component" value="Chromosome"/>
</dbReference>
<feature type="domain" description="SCP" evidence="1">
    <location>
        <begin position="37"/>
        <end position="132"/>
    </location>
</feature>
<evidence type="ECO:0000313" key="2">
    <source>
        <dbReference type="EMBL" id="UMB68801.1"/>
    </source>
</evidence>
<dbReference type="InterPro" id="IPR035940">
    <property type="entry name" value="CAP_sf"/>
</dbReference>
<dbReference type="Pfam" id="PF00188">
    <property type="entry name" value="CAP"/>
    <property type="match status" value="1"/>
</dbReference>
<evidence type="ECO:0000313" key="3">
    <source>
        <dbReference type="Proteomes" id="UP001055336"/>
    </source>
</evidence>
<reference evidence="2" key="1">
    <citation type="submission" date="2022-08" db="EMBL/GenBank/DDBJ databases">
        <title>Whole genome sequencing of non-tuberculosis mycobacteria type-strains.</title>
        <authorList>
            <person name="Igarashi Y."/>
            <person name="Osugi A."/>
            <person name="Mitarai S."/>
        </authorList>
    </citation>
    <scope>NUCLEOTIDE SEQUENCE</scope>
    <source>
        <strain evidence="2">DSM 45127</strain>
    </source>
</reference>
<dbReference type="EMBL" id="CP092488">
    <property type="protein sequence ID" value="UMB68801.1"/>
    <property type="molecule type" value="Genomic_DNA"/>
</dbReference>
<evidence type="ECO:0000259" key="1">
    <source>
        <dbReference type="Pfam" id="PF00188"/>
    </source>
</evidence>
<dbReference type="InterPro" id="IPR014044">
    <property type="entry name" value="CAP_dom"/>
</dbReference>
<organism evidence="2 3">
    <name type="scientific">Mycobacterium paraterrae</name>
    <dbReference type="NCBI Taxonomy" id="577492"/>
    <lineage>
        <taxon>Bacteria</taxon>
        <taxon>Bacillati</taxon>
        <taxon>Actinomycetota</taxon>
        <taxon>Actinomycetes</taxon>
        <taxon>Mycobacteriales</taxon>
        <taxon>Mycobacteriaceae</taxon>
        <taxon>Mycobacterium</taxon>
    </lineage>
</organism>
<protein>
    <submittedName>
        <fullName evidence="2">CAP domain-containing protein</fullName>
    </submittedName>
</protein>